<feature type="domain" description="FHA" evidence="3">
    <location>
        <begin position="43"/>
        <end position="97"/>
    </location>
</feature>
<dbReference type="GO" id="GO:0043709">
    <property type="term" value="P:cell adhesion involved in single-species biofilm formation"/>
    <property type="evidence" value="ECO:0007669"/>
    <property type="project" value="TreeGrafter"/>
</dbReference>
<proteinExistence type="predicted"/>
<dbReference type="SUPFAM" id="SSF55073">
    <property type="entry name" value="Nucleotide cyclase"/>
    <property type="match status" value="1"/>
</dbReference>
<dbReference type="EC" id="2.7.7.65" evidence="1"/>
<dbReference type="Gene3D" id="3.30.70.270">
    <property type="match status" value="1"/>
</dbReference>
<dbReference type="GO" id="GO:0052621">
    <property type="term" value="F:diguanylate cyclase activity"/>
    <property type="evidence" value="ECO:0007669"/>
    <property type="project" value="UniProtKB-EC"/>
</dbReference>
<dbReference type="InterPro" id="IPR000160">
    <property type="entry name" value="GGDEF_dom"/>
</dbReference>
<dbReference type="GO" id="GO:0005886">
    <property type="term" value="C:plasma membrane"/>
    <property type="evidence" value="ECO:0007669"/>
    <property type="project" value="TreeGrafter"/>
</dbReference>
<dbReference type="GO" id="GO:1902201">
    <property type="term" value="P:negative regulation of bacterial-type flagellum-dependent cell motility"/>
    <property type="evidence" value="ECO:0007669"/>
    <property type="project" value="TreeGrafter"/>
</dbReference>
<evidence type="ECO:0000256" key="1">
    <source>
        <dbReference type="ARBA" id="ARBA00012528"/>
    </source>
</evidence>
<dbReference type="Pfam" id="PF00498">
    <property type="entry name" value="FHA"/>
    <property type="match status" value="1"/>
</dbReference>
<dbReference type="CDD" id="cd01949">
    <property type="entry name" value="GGDEF"/>
    <property type="match status" value="1"/>
</dbReference>
<dbReference type="NCBIfam" id="TIGR00254">
    <property type="entry name" value="GGDEF"/>
    <property type="match status" value="1"/>
</dbReference>
<dbReference type="InterPro" id="IPR008984">
    <property type="entry name" value="SMAD_FHA_dom_sf"/>
</dbReference>
<dbReference type="InterPro" id="IPR000253">
    <property type="entry name" value="FHA_dom"/>
</dbReference>
<dbReference type="CDD" id="cd00060">
    <property type="entry name" value="FHA"/>
    <property type="match status" value="1"/>
</dbReference>
<sequence length="306" mass="34745">MGERRTLIEIVKPAQPPGERRPSLIVLVGRDFGRQYFLTRNEAVIGRDDDCAIQLSDARISRRHSKIVGDPGRTAAPYFRLMDLGSTNGTFLNDRKIKEAVLTDGDRIRVGSTILKYAIRDLVEIEYEEKIFRMATTDALTRLYSREYFLQQYTELFHRSERYQRPFSMMLVDIDDFKKVNDSFGHPEGDRVLEGIARAILDVVRREDLVARYGGEEFAILLPETGPLGARNPAERLRRKIEGLRFCAGEKEYSVTVSIGIAGYPEHALSMEKVLSCADSALYEAKRTGKNAVYIFSPPQEASPSR</sequence>
<dbReference type="Gene3D" id="2.60.200.20">
    <property type="match status" value="1"/>
</dbReference>
<comment type="catalytic activity">
    <reaction evidence="2">
        <text>2 GTP = 3',3'-c-di-GMP + 2 diphosphate</text>
        <dbReference type="Rhea" id="RHEA:24898"/>
        <dbReference type="ChEBI" id="CHEBI:33019"/>
        <dbReference type="ChEBI" id="CHEBI:37565"/>
        <dbReference type="ChEBI" id="CHEBI:58805"/>
        <dbReference type="EC" id="2.7.7.65"/>
    </reaction>
</comment>
<gene>
    <name evidence="5" type="ORF">C4520_10310</name>
</gene>
<name>A0A3A4NKM1_ABYX5</name>
<dbReference type="Pfam" id="PF00990">
    <property type="entry name" value="GGDEF"/>
    <property type="match status" value="1"/>
</dbReference>
<evidence type="ECO:0000259" key="3">
    <source>
        <dbReference type="PROSITE" id="PS50006"/>
    </source>
</evidence>
<dbReference type="SMART" id="SM00267">
    <property type="entry name" value="GGDEF"/>
    <property type="match status" value="1"/>
</dbReference>
<dbReference type="PROSITE" id="PS50887">
    <property type="entry name" value="GGDEF"/>
    <property type="match status" value="1"/>
</dbReference>
<evidence type="ECO:0000313" key="6">
    <source>
        <dbReference type="Proteomes" id="UP000265882"/>
    </source>
</evidence>
<reference evidence="5 6" key="1">
    <citation type="journal article" date="2017" name="ISME J.">
        <title>Energy and carbon metabolisms in a deep terrestrial subsurface fluid microbial community.</title>
        <authorList>
            <person name="Momper L."/>
            <person name="Jungbluth S.P."/>
            <person name="Lee M.D."/>
            <person name="Amend J.P."/>
        </authorList>
    </citation>
    <scope>NUCLEOTIDE SEQUENCE [LARGE SCALE GENOMIC DNA]</scope>
    <source>
        <strain evidence="5">SURF_5</strain>
    </source>
</reference>
<dbReference type="PROSITE" id="PS50006">
    <property type="entry name" value="FHA_DOMAIN"/>
    <property type="match status" value="1"/>
</dbReference>
<organism evidence="5 6">
    <name type="scientific">Abyssobacteria bacterium (strain SURF_5)</name>
    <dbReference type="NCBI Taxonomy" id="2093360"/>
    <lineage>
        <taxon>Bacteria</taxon>
        <taxon>Pseudomonadati</taxon>
        <taxon>Candidatus Hydrogenedentota</taxon>
        <taxon>Candidatus Abyssobacteria</taxon>
    </lineage>
</organism>
<feature type="domain" description="GGDEF" evidence="4">
    <location>
        <begin position="165"/>
        <end position="298"/>
    </location>
</feature>
<dbReference type="InterPro" id="IPR029787">
    <property type="entry name" value="Nucleotide_cyclase"/>
</dbReference>
<comment type="caution">
    <text evidence="5">The sequence shown here is derived from an EMBL/GenBank/DDBJ whole genome shotgun (WGS) entry which is preliminary data.</text>
</comment>
<dbReference type="InterPro" id="IPR043128">
    <property type="entry name" value="Rev_trsase/Diguanyl_cyclase"/>
</dbReference>
<dbReference type="FunFam" id="3.30.70.270:FF:000001">
    <property type="entry name" value="Diguanylate cyclase domain protein"/>
    <property type="match status" value="1"/>
</dbReference>
<evidence type="ECO:0000259" key="4">
    <source>
        <dbReference type="PROSITE" id="PS50887"/>
    </source>
</evidence>
<protein>
    <recommendedName>
        <fullName evidence="1">diguanylate cyclase</fullName>
        <ecNumber evidence="1">2.7.7.65</ecNumber>
    </recommendedName>
</protein>
<evidence type="ECO:0000313" key="5">
    <source>
        <dbReference type="EMBL" id="RJP21243.1"/>
    </source>
</evidence>
<dbReference type="PANTHER" id="PTHR45138:SF9">
    <property type="entry name" value="DIGUANYLATE CYCLASE DGCM-RELATED"/>
    <property type="match status" value="1"/>
</dbReference>
<dbReference type="Proteomes" id="UP000265882">
    <property type="component" value="Unassembled WGS sequence"/>
</dbReference>
<dbReference type="InterPro" id="IPR050469">
    <property type="entry name" value="Diguanylate_Cyclase"/>
</dbReference>
<dbReference type="AlphaFoldDB" id="A0A3A4NKM1"/>
<dbReference type="SUPFAM" id="SSF49879">
    <property type="entry name" value="SMAD/FHA domain"/>
    <property type="match status" value="1"/>
</dbReference>
<dbReference type="PANTHER" id="PTHR45138">
    <property type="entry name" value="REGULATORY COMPONENTS OF SENSORY TRANSDUCTION SYSTEM"/>
    <property type="match status" value="1"/>
</dbReference>
<dbReference type="SMART" id="SM00240">
    <property type="entry name" value="FHA"/>
    <property type="match status" value="1"/>
</dbReference>
<evidence type="ECO:0000256" key="2">
    <source>
        <dbReference type="ARBA" id="ARBA00034247"/>
    </source>
</evidence>
<dbReference type="EMBL" id="QZKU01000069">
    <property type="protein sequence ID" value="RJP21243.1"/>
    <property type="molecule type" value="Genomic_DNA"/>
</dbReference>
<accession>A0A3A4NKM1</accession>